<evidence type="ECO:0000256" key="4">
    <source>
        <dbReference type="ARBA" id="ARBA00023163"/>
    </source>
</evidence>
<dbReference type="PANTHER" id="PTHR47660">
    <property type="entry name" value="TRANSCRIPTION FACTOR WITH C2H2 AND ZN(2)-CYS(6) DNA BINDING DOMAIN (EUROFUNG)-RELATED-RELATED"/>
    <property type="match status" value="1"/>
</dbReference>
<accession>A0A0G2H627</accession>
<dbReference type="Proteomes" id="UP000053317">
    <property type="component" value="Unassembled WGS sequence"/>
</dbReference>
<evidence type="ECO:0000313" key="7">
    <source>
        <dbReference type="EMBL" id="KKY24165.1"/>
    </source>
</evidence>
<keyword evidence="2" id="KW-0862">Zinc</keyword>
<evidence type="ECO:0000256" key="6">
    <source>
        <dbReference type="SAM" id="MobiDB-lite"/>
    </source>
</evidence>
<dbReference type="EMBL" id="LCWF01000062">
    <property type="protein sequence ID" value="KKY24165.1"/>
    <property type="molecule type" value="Genomic_DNA"/>
</dbReference>
<protein>
    <submittedName>
        <fullName evidence="7">Putative transcription factor cmr1</fullName>
    </submittedName>
</protein>
<keyword evidence="3" id="KW-0805">Transcription regulation</keyword>
<name>A0A0G2H627_PHACM</name>
<dbReference type="AlphaFoldDB" id="A0A0G2H627"/>
<gene>
    <name evidence="7" type="ORF">UCRPC4_g02531</name>
</gene>
<sequence>MVTPIFCMKTAKVPPGLGSRHLSLTDSEASQLHLGGNSYTSEIDPNFLAATMTSTPPDINIPMTPILQNMNGLDDFVAMNGGLDQDGDNQFLSMEIPNGPMDFDMSNVLDFMTPPTIVQGLNDSFSAAMKGFTPPLKTNGPARPPSDFATVSSKRTASPSPANNNGVSLQLSAHHMSLHEPDAVSGGLDYWPMFRCNPTPRNVSPPKTAKIYLEGLAQNLRSPDTWNNWTPELDVTDHNLDSKISSEPIVGWSREKLIAITQGFLYKALDIHKAAPQSREGSPGSPDSHGMGFLMLPPPHVIQNLLRSYVIRHELYYPCNPAGSIDPNDLMQLSNSKASSLLVLLMVAQGAAATPSIEARYLTSGLTEACRISLFDIIEKDIYLAADPLVLRSALLFMTLAAWSGDKWHMDIAIGQRGMYLAELVSYDRILKVIGQNGRSKRVGVDLLTRGSLLTKK</sequence>
<reference evidence="7 8" key="1">
    <citation type="submission" date="2015-05" db="EMBL/GenBank/DDBJ databases">
        <title>Distinctive expansion of gene families associated with plant cell wall degradation and secondary metabolism in the genomes of grapevine trunk pathogens.</title>
        <authorList>
            <person name="Lawrence D.P."/>
            <person name="Travadon R."/>
            <person name="Rolshausen P.E."/>
            <person name="Baumgartner K."/>
        </authorList>
    </citation>
    <scope>NUCLEOTIDE SEQUENCE [LARGE SCALE GENOMIC DNA]</scope>
    <source>
        <strain evidence="7">UCRPC4</strain>
    </source>
</reference>
<proteinExistence type="predicted"/>
<evidence type="ECO:0000256" key="5">
    <source>
        <dbReference type="ARBA" id="ARBA00023242"/>
    </source>
</evidence>
<dbReference type="PANTHER" id="PTHR47660:SF2">
    <property type="entry name" value="TRANSCRIPTION FACTOR WITH C2H2 AND ZN(2)-CYS(6) DNA BINDING DOMAIN (EUROFUNG)"/>
    <property type="match status" value="1"/>
</dbReference>
<comment type="caution">
    <text evidence="7">The sequence shown here is derived from an EMBL/GenBank/DDBJ whole genome shotgun (WGS) entry which is preliminary data.</text>
</comment>
<feature type="compositionally biased region" description="Polar residues" evidence="6">
    <location>
        <begin position="149"/>
        <end position="167"/>
    </location>
</feature>
<reference evidence="7 8" key="2">
    <citation type="submission" date="2015-05" db="EMBL/GenBank/DDBJ databases">
        <authorList>
            <person name="Morales-Cruz A."/>
            <person name="Amrine K.C."/>
            <person name="Cantu D."/>
        </authorList>
    </citation>
    <scope>NUCLEOTIDE SEQUENCE [LARGE SCALE GENOMIC DNA]</scope>
    <source>
        <strain evidence="7">UCRPC4</strain>
    </source>
</reference>
<keyword evidence="1" id="KW-0479">Metal-binding</keyword>
<evidence type="ECO:0000256" key="3">
    <source>
        <dbReference type="ARBA" id="ARBA00023015"/>
    </source>
</evidence>
<evidence type="ECO:0000313" key="8">
    <source>
        <dbReference type="Proteomes" id="UP000053317"/>
    </source>
</evidence>
<evidence type="ECO:0000256" key="2">
    <source>
        <dbReference type="ARBA" id="ARBA00022833"/>
    </source>
</evidence>
<keyword evidence="5" id="KW-0539">Nucleus</keyword>
<keyword evidence="4" id="KW-0804">Transcription</keyword>
<keyword evidence="8" id="KW-1185">Reference proteome</keyword>
<dbReference type="OrthoDB" id="40579at2759"/>
<organism evidence="7 8">
    <name type="scientific">Phaeomoniella chlamydospora</name>
    <name type="common">Phaeoacremonium chlamydosporum</name>
    <dbReference type="NCBI Taxonomy" id="158046"/>
    <lineage>
        <taxon>Eukaryota</taxon>
        <taxon>Fungi</taxon>
        <taxon>Dikarya</taxon>
        <taxon>Ascomycota</taxon>
        <taxon>Pezizomycotina</taxon>
        <taxon>Eurotiomycetes</taxon>
        <taxon>Chaetothyriomycetidae</taxon>
        <taxon>Phaeomoniellales</taxon>
        <taxon>Phaeomoniellaceae</taxon>
        <taxon>Phaeomoniella</taxon>
    </lineage>
</organism>
<evidence type="ECO:0000256" key="1">
    <source>
        <dbReference type="ARBA" id="ARBA00022723"/>
    </source>
</evidence>
<feature type="region of interest" description="Disordered" evidence="6">
    <location>
        <begin position="132"/>
        <end position="167"/>
    </location>
</feature>
<dbReference type="GO" id="GO:0046872">
    <property type="term" value="F:metal ion binding"/>
    <property type="evidence" value="ECO:0007669"/>
    <property type="project" value="UniProtKB-KW"/>
</dbReference>